<dbReference type="GO" id="GO:0005524">
    <property type="term" value="F:ATP binding"/>
    <property type="evidence" value="ECO:0007669"/>
    <property type="project" value="UniProtKB-KW"/>
</dbReference>
<proteinExistence type="predicted"/>
<dbReference type="InterPro" id="IPR011545">
    <property type="entry name" value="DEAD/DEAH_box_helicase_dom"/>
</dbReference>
<feature type="region of interest" description="Disordered" evidence="13">
    <location>
        <begin position="234"/>
        <end position="260"/>
    </location>
</feature>
<dbReference type="InterPro" id="IPR014001">
    <property type="entry name" value="Helicase_ATP-bd"/>
</dbReference>
<dbReference type="GO" id="GO:0051321">
    <property type="term" value="P:meiotic cell cycle"/>
    <property type="evidence" value="ECO:0007669"/>
    <property type="project" value="UniProtKB-KW"/>
</dbReference>
<dbReference type="SUPFAM" id="SSF52540">
    <property type="entry name" value="P-loop containing nucleoside triphosphate hydrolases"/>
    <property type="match status" value="2"/>
</dbReference>
<name>A0A8B8HG62_VANTA</name>
<dbReference type="Gene3D" id="2.60.40.790">
    <property type="match status" value="1"/>
</dbReference>
<evidence type="ECO:0000256" key="1">
    <source>
        <dbReference type="ARBA" id="ARBA00012552"/>
    </source>
</evidence>
<keyword evidence="5" id="KW-0221">Differentiation</keyword>
<dbReference type="Proteomes" id="UP001652626">
    <property type="component" value="Chromosome 28"/>
</dbReference>
<evidence type="ECO:0000256" key="5">
    <source>
        <dbReference type="ARBA" id="ARBA00022782"/>
    </source>
</evidence>
<evidence type="ECO:0000256" key="10">
    <source>
        <dbReference type="ARBA" id="ARBA00023158"/>
    </source>
</evidence>
<keyword evidence="3" id="KW-0677">Repeat</keyword>
<dbReference type="PANTHER" id="PTHR22655:SF2">
    <property type="entry name" value="ATP-DEPENDENT RNA HELICASE TDRD12-RELATED"/>
    <property type="match status" value="1"/>
</dbReference>
<evidence type="ECO:0000259" key="14">
    <source>
        <dbReference type="PROSITE" id="PS50304"/>
    </source>
</evidence>
<evidence type="ECO:0000313" key="18">
    <source>
        <dbReference type="RefSeq" id="XP_026483822.2"/>
    </source>
</evidence>
<accession>A0A8B8HG62</accession>
<evidence type="ECO:0000256" key="12">
    <source>
        <dbReference type="ARBA" id="ARBA00047984"/>
    </source>
</evidence>
<dbReference type="InterPro" id="IPR002999">
    <property type="entry name" value="Tudor"/>
</dbReference>
<gene>
    <name evidence="18" type="primary">LOC113391908</name>
</gene>
<dbReference type="SMART" id="SM00487">
    <property type="entry name" value="DEXDc"/>
    <property type="match status" value="1"/>
</dbReference>
<feature type="compositionally biased region" description="Low complexity" evidence="13">
    <location>
        <begin position="509"/>
        <end position="527"/>
    </location>
</feature>
<dbReference type="SUPFAM" id="SSF63748">
    <property type="entry name" value="Tudor/PWWP/MBT"/>
    <property type="match status" value="2"/>
</dbReference>
<keyword evidence="17" id="KW-1185">Reference proteome</keyword>
<dbReference type="InterPro" id="IPR027417">
    <property type="entry name" value="P-loop_NTPase"/>
</dbReference>
<dbReference type="GO" id="GO:0003676">
    <property type="term" value="F:nucleic acid binding"/>
    <property type="evidence" value="ECO:0007669"/>
    <property type="project" value="InterPro"/>
</dbReference>
<dbReference type="SMART" id="SM00333">
    <property type="entry name" value="TUDOR"/>
    <property type="match status" value="1"/>
</dbReference>
<organism evidence="17 18">
    <name type="scientific">Vanessa tameamea</name>
    <name type="common">Kamehameha butterfly</name>
    <dbReference type="NCBI Taxonomy" id="334116"/>
    <lineage>
        <taxon>Eukaryota</taxon>
        <taxon>Metazoa</taxon>
        <taxon>Ecdysozoa</taxon>
        <taxon>Arthropoda</taxon>
        <taxon>Hexapoda</taxon>
        <taxon>Insecta</taxon>
        <taxon>Pterygota</taxon>
        <taxon>Neoptera</taxon>
        <taxon>Endopterygota</taxon>
        <taxon>Lepidoptera</taxon>
        <taxon>Glossata</taxon>
        <taxon>Ditrysia</taxon>
        <taxon>Papilionoidea</taxon>
        <taxon>Nymphalidae</taxon>
        <taxon>Nymphalinae</taxon>
        <taxon>Vanessa</taxon>
    </lineage>
</organism>
<dbReference type="Gene3D" id="2.30.30.140">
    <property type="match status" value="2"/>
</dbReference>
<evidence type="ECO:0000259" key="16">
    <source>
        <dbReference type="PROSITE" id="PS51203"/>
    </source>
</evidence>
<feature type="region of interest" description="Disordered" evidence="13">
    <location>
        <begin position="1630"/>
        <end position="1654"/>
    </location>
</feature>
<reference evidence="18" key="1">
    <citation type="submission" date="2025-08" db="UniProtKB">
        <authorList>
            <consortium name="RefSeq"/>
        </authorList>
    </citation>
    <scope>IDENTIFICATION</scope>
    <source>
        <tissue evidence="18">Whole body</tissue>
    </source>
</reference>
<dbReference type="InterPro" id="IPR035437">
    <property type="entry name" value="SNase_OB-fold_sf"/>
</dbReference>
<dbReference type="PROSITE" id="PS51192">
    <property type="entry name" value="HELICASE_ATP_BIND_1"/>
    <property type="match status" value="1"/>
</dbReference>
<evidence type="ECO:0000256" key="13">
    <source>
        <dbReference type="SAM" id="MobiDB-lite"/>
    </source>
</evidence>
<evidence type="ECO:0000256" key="3">
    <source>
        <dbReference type="ARBA" id="ARBA00022737"/>
    </source>
</evidence>
<feature type="domain" description="Tudor" evidence="14">
    <location>
        <begin position="1366"/>
        <end position="1424"/>
    </location>
</feature>
<dbReference type="GO" id="GO:0031047">
    <property type="term" value="P:regulatory ncRNA-mediated gene silencing"/>
    <property type="evidence" value="ECO:0007669"/>
    <property type="project" value="UniProtKB-KW"/>
</dbReference>
<protein>
    <recommendedName>
        <fullName evidence="1">RNA helicase</fullName>
        <ecNumber evidence="1">3.6.4.13</ecNumber>
    </recommendedName>
</protein>
<evidence type="ECO:0000256" key="8">
    <source>
        <dbReference type="ARBA" id="ARBA00022840"/>
    </source>
</evidence>
<evidence type="ECO:0000256" key="4">
    <source>
        <dbReference type="ARBA" id="ARBA00022741"/>
    </source>
</evidence>
<dbReference type="SUPFAM" id="SSF49764">
    <property type="entry name" value="HSP20-like chaperones"/>
    <property type="match status" value="1"/>
</dbReference>
<dbReference type="Gene3D" id="3.40.50.300">
    <property type="entry name" value="P-loop containing nucleotide triphosphate hydrolases"/>
    <property type="match status" value="2"/>
</dbReference>
<feature type="compositionally biased region" description="Low complexity" evidence="13">
    <location>
        <begin position="245"/>
        <end position="258"/>
    </location>
</feature>
<dbReference type="Pfam" id="PF00270">
    <property type="entry name" value="DEAD"/>
    <property type="match status" value="1"/>
</dbReference>
<dbReference type="GO" id="GO:0016787">
    <property type="term" value="F:hydrolase activity"/>
    <property type="evidence" value="ECO:0007669"/>
    <property type="project" value="UniProtKB-KW"/>
</dbReference>
<keyword evidence="2" id="KW-0217">Developmental protein</keyword>
<comment type="catalytic activity">
    <reaction evidence="12">
        <text>ATP + H2O = ADP + phosphate + H(+)</text>
        <dbReference type="Rhea" id="RHEA:13065"/>
        <dbReference type="ChEBI" id="CHEBI:15377"/>
        <dbReference type="ChEBI" id="CHEBI:15378"/>
        <dbReference type="ChEBI" id="CHEBI:30616"/>
        <dbReference type="ChEBI" id="CHEBI:43474"/>
        <dbReference type="ChEBI" id="CHEBI:456216"/>
        <dbReference type="EC" id="3.6.4.13"/>
    </reaction>
</comment>
<dbReference type="OrthoDB" id="249932at2759"/>
<keyword evidence="4" id="KW-0547">Nucleotide-binding</keyword>
<feature type="domain" description="CS" evidence="16">
    <location>
        <begin position="1698"/>
        <end position="1784"/>
    </location>
</feature>
<evidence type="ECO:0000256" key="2">
    <source>
        <dbReference type="ARBA" id="ARBA00022473"/>
    </source>
</evidence>
<evidence type="ECO:0000259" key="15">
    <source>
        <dbReference type="PROSITE" id="PS51192"/>
    </source>
</evidence>
<dbReference type="InterPro" id="IPR007052">
    <property type="entry name" value="CS_dom"/>
</dbReference>
<dbReference type="InterPro" id="IPR008978">
    <property type="entry name" value="HSP20-like_chaperone"/>
</dbReference>
<evidence type="ECO:0000256" key="6">
    <source>
        <dbReference type="ARBA" id="ARBA00022801"/>
    </source>
</evidence>
<dbReference type="PANTHER" id="PTHR22655">
    <property type="entry name" value="ATP-DEPENDENT RNA HELICASE TDRD12-RELATED"/>
    <property type="match status" value="1"/>
</dbReference>
<dbReference type="OMA" id="KCFFVDQ"/>
<dbReference type="RefSeq" id="XP_026483822.2">
    <property type="nucleotide sequence ID" value="XM_026628037.2"/>
</dbReference>
<dbReference type="GO" id="GO:0042078">
    <property type="term" value="P:germ-line stem cell division"/>
    <property type="evidence" value="ECO:0007669"/>
    <property type="project" value="TreeGrafter"/>
</dbReference>
<dbReference type="Gene3D" id="2.40.50.90">
    <property type="match status" value="1"/>
</dbReference>
<keyword evidence="11" id="KW-0469">Meiosis</keyword>
<keyword evidence="6" id="KW-0378">Hydrolase</keyword>
<keyword evidence="8" id="KW-0067">ATP-binding</keyword>
<dbReference type="CDD" id="cd20435">
    <property type="entry name" value="Tudor_TDRD12_rpt2"/>
    <property type="match status" value="1"/>
</dbReference>
<dbReference type="GO" id="GO:0005737">
    <property type="term" value="C:cytoplasm"/>
    <property type="evidence" value="ECO:0007669"/>
    <property type="project" value="UniProtKB-ARBA"/>
</dbReference>
<evidence type="ECO:0000313" key="17">
    <source>
        <dbReference type="Proteomes" id="UP001652626"/>
    </source>
</evidence>
<keyword evidence="10" id="KW-0943">RNA-mediated gene silencing</keyword>
<keyword evidence="7 18" id="KW-0347">Helicase</keyword>
<dbReference type="Pfam" id="PF00567">
    <property type="entry name" value="TUDOR"/>
    <property type="match status" value="1"/>
</dbReference>
<feature type="region of interest" description="Disordered" evidence="13">
    <location>
        <begin position="504"/>
        <end position="535"/>
    </location>
</feature>
<dbReference type="PROSITE" id="PS50304">
    <property type="entry name" value="TUDOR"/>
    <property type="match status" value="1"/>
</dbReference>
<dbReference type="GO" id="GO:0007283">
    <property type="term" value="P:spermatogenesis"/>
    <property type="evidence" value="ECO:0007669"/>
    <property type="project" value="UniProtKB-KW"/>
</dbReference>
<dbReference type="GeneID" id="113391908"/>
<dbReference type="PROSITE" id="PS51203">
    <property type="entry name" value="CS"/>
    <property type="match status" value="1"/>
</dbReference>
<sequence length="1845" mass="211113">MPSDYYKVEVIYYLNPYLIWIEVSDPNVPKDDYIFEQIGLYGILPLETTLDIENEVIMVQKCDDWVIAAKTLMTNILKDSTEVWFTPTYIDRRTSIFDDNIHKYGELIIKSKNGELKQLSKLLIASNIAHLDVCEFHRQLSSGEIKTKLCSIKTQDVVKEIETYYTKMANSKMTCKRSINKQTSVFQIGQDLESALTVSNLEKHNNKMLNTMLENKRKDLELCKDIDEEPLGRGCRKSKDKSYKSLESQTSSSVTNSSKCNDTQELDQTFKNIKTFLDANAKTNDISSESVDTVKVNVVEKKQPQASMLIKKLKIMNQSERDKINRVRMKHKLNIKQQIDTEKSINIVKPIQQNTQTNYEDFETNASTSNLNRKMKVVDDKDGVKQIAYGPPGMDLKLWKIQEVKQDLQGNVTQVINVGDVGEEMKSETHNLIGEVDSEFSIEITNKNKLSDCCNTMLKNEATLGLSSDKHLNVCDDDDSSEKHKSSTSSLLLNKKLRAYGNLSKRNRSLSSSDTSNKDSSSVSDTNKNIDKDENDDISEVIQRIDEQYKVIPSIKNKQKQNDVTLTRLKNNVNPFKNIDPNLSVFIDKLVSPILLVHTKKNKRIQPIFEMRDVFFNSHIHLVLKNMSIEHPMTVQSVSWNTILRGHSLFMISPPNSGKTLGYLPAVCRLISDVCSDTVDSVGPLCIIVCATAKSVAIVEEMAKMFLGLDDKILACYAGVDDFHITTKLLNGCDLLISTPASLIRVMQLSEFGVDLRRLSIFVLDDCERLAVTYEDEMKYFLFKIKEAVAARANNELKVQYVLASRVWCDFMQPLAKKTPDTVISFSAFQESVLYSKAETSVCFVEIEHKINMVFEFLKEIDSSKKTVIVCKSDDEVDLIERALKRSKHVVFASNNNMTVHDLYNISLSWADFEEPLVGPILVCCDGNLTHMNITDAHHLIHYSLPNLFSMFCKRFCVLNDNYPSIFKDENPKVKIKILLDGTNVEQLPKIMNFIKRCTNNVPQFLDEVCNKILKDRDLIKAKNYIPICDKLLMLGSCPDIFNCQERHTILKEYDSPQEWMPKDGLITFKILHYHSAVLYSARLLTNVVNGVVTKYPQSYSSLFIKMGMYYSKESNRRLHGIPKIGDICAASVKTNFYVRCQVVKILSKYQSGNPNSILVNLIDEEKYDITRDIYLYYLPEDLKEIKTPVVLVRLANVKPKDKDITFSNLAIEKFKKITDNEDLYIKGHVSLTLGNCVFVDTLEVCQELTSLNETIVKNNLKQELLENHAQLNPERVQQLKKLSIDSGLSYAEVVKRPETQNPVKNFPKGSWAHLETGVLSTVFLSSAKSPDKFFVRLNKFESCMSSLLQDIKEYSEGFINNELRNVKEGDLVLAEFPDDLTFERARIDSISEDTAKCFFVDQGDWKEIPMKHIIPITEKFINKLPFQAIECRLIGIQPPGDDWSDFSKNWFFNNCFEDKNGDLKHLYIKYFTKELAEFTGGYKYGVALIDTNTDNDVVINQIMIDLNLAKENIKEREYLNKLLPDTRESGHVQTFEEENDHLNDLLPDTNESDQIQTFEEVENEDDDEKMSKINQDIVSAGNNTIQIPQPLRSAPLVDSDSSDFERWDVNMDQSVLNNLFPRLNSNIERNVTQDTGDDSSADENQVVPFRPKETNIEANIKNEPQELDSDDFTSSELSQACNVSNDKSNLSSEVEQKRRPKLLWRQNKNMVFVKIELIDVKDYNLEFDVRNLKFSSNLNGAKYEFEIELYGVIDRDKSSHVKTGLYITVKLVKVLKTKWVSLTKALDTKHWIAYDVDSIDTSSDEEEVDKSTMEKIIKVMHDADDETDDDEFLDDVNCTYGKYD</sequence>
<dbReference type="EC" id="3.6.4.13" evidence="1"/>
<evidence type="ECO:0000256" key="11">
    <source>
        <dbReference type="ARBA" id="ARBA00023254"/>
    </source>
</evidence>
<dbReference type="GO" id="GO:0003724">
    <property type="term" value="F:RNA helicase activity"/>
    <property type="evidence" value="ECO:0007669"/>
    <property type="project" value="UniProtKB-EC"/>
</dbReference>
<evidence type="ECO:0000256" key="7">
    <source>
        <dbReference type="ARBA" id="ARBA00022806"/>
    </source>
</evidence>
<feature type="domain" description="Helicase ATP-binding" evidence="15">
    <location>
        <begin position="640"/>
        <end position="848"/>
    </location>
</feature>
<evidence type="ECO:0000256" key="9">
    <source>
        <dbReference type="ARBA" id="ARBA00022871"/>
    </source>
</evidence>
<keyword evidence="9" id="KW-0744">Spermatogenesis</keyword>